<dbReference type="EMBL" id="CP005286">
    <property type="protein sequence ID" value="AJE33190.1"/>
    <property type="molecule type" value="Genomic_DNA"/>
</dbReference>
<dbReference type="Pfam" id="PF11296">
    <property type="entry name" value="DUF3097_C"/>
    <property type="match status" value="1"/>
</dbReference>
<protein>
    <recommendedName>
        <fullName evidence="5">DUF3097 domain-containing protein</fullName>
    </recommendedName>
</protein>
<evidence type="ECO:0000259" key="1">
    <source>
        <dbReference type="Pfam" id="PF11296"/>
    </source>
</evidence>
<reference evidence="3 4" key="1">
    <citation type="submission" date="2013-04" db="EMBL/GenBank/DDBJ databases">
        <title>Complete genome sequence of Corynebacterium humireducens DSM 45392(T), isolated from a wastewater-fed microbial fuel cell.</title>
        <authorList>
            <person name="Ruckert C."/>
            <person name="Albersmeier A."/>
            <person name="Kalinowski J."/>
        </authorList>
    </citation>
    <scope>NUCLEOTIDE SEQUENCE [LARGE SCALE GENOMIC DNA]</scope>
    <source>
        <strain evidence="4">MFC-5</strain>
    </source>
</reference>
<dbReference type="RefSeq" id="WP_040085847.1">
    <property type="nucleotide sequence ID" value="NZ_BCSU01000021.1"/>
</dbReference>
<name>A0A0B5D2Q1_9CORY</name>
<dbReference type="STRING" id="1223515.B842_06705"/>
<keyword evidence="4" id="KW-1185">Reference proteome</keyword>
<organism evidence="3 4">
    <name type="scientific">Corynebacterium humireducens NBRC 106098 = DSM 45392</name>
    <dbReference type="NCBI Taxonomy" id="1223515"/>
    <lineage>
        <taxon>Bacteria</taxon>
        <taxon>Bacillati</taxon>
        <taxon>Actinomycetota</taxon>
        <taxon>Actinomycetes</taxon>
        <taxon>Mycobacteriales</taxon>
        <taxon>Corynebacteriaceae</taxon>
        <taxon>Corynebacterium</taxon>
    </lineage>
</organism>
<feature type="domain" description="DUF3097" evidence="1">
    <location>
        <begin position="117"/>
        <end position="272"/>
    </location>
</feature>
<dbReference type="KEGG" id="chm:B842_06705"/>
<dbReference type="InterPro" id="IPR021447">
    <property type="entry name" value="DUF3097_C"/>
</dbReference>
<dbReference type="OrthoDB" id="3398606at2"/>
<evidence type="ECO:0008006" key="5">
    <source>
        <dbReference type="Google" id="ProtNLM"/>
    </source>
</evidence>
<feature type="domain" description="DUF3097" evidence="2">
    <location>
        <begin position="25"/>
        <end position="87"/>
    </location>
</feature>
<dbReference type="InterPro" id="IPR053883">
    <property type="entry name" value="DUF3097_N"/>
</dbReference>
<gene>
    <name evidence="3" type="ORF">B842_06705</name>
</gene>
<dbReference type="AlphaFoldDB" id="A0A0B5D2Q1"/>
<accession>A0A0B5D2Q1</accession>
<dbReference type="Proteomes" id="UP000031524">
    <property type="component" value="Chromosome"/>
</dbReference>
<dbReference type="HOGENOM" id="CLU_066403_0_0_11"/>
<dbReference type="Pfam" id="PF22845">
    <property type="entry name" value="DUF3097_N"/>
    <property type="match status" value="1"/>
</dbReference>
<evidence type="ECO:0000313" key="3">
    <source>
        <dbReference type="EMBL" id="AJE33190.1"/>
    </source>
</evidence>
<sequence>MSFHDPYAGDILSGHARSRPREYPKVEATPGLVVEVRGDDYVGAVVGWERTYDGEFVRLEDRRGVQRLFQLVNGGFLLEGQPVTLIRHVPRQEPRVRRSNSGSRRVENLEAKVAAPSRIWVEGVHDAAIVEKVWGHDLRVEGVVVEYLEGLDNLESRLAEFGPGPGRRVGVLADHLVEGSKETRMTQTVGEHVLVTGHPYIDIWAAVKPAAVGIRAWPEVPYGEDWKTGVCRRLGWSDPREGWHRVYSAVSSFRDLDSTLIGAVERLVDFVTTPELSKADLM</sequence>
<proteinExistence type="predicted"/>
<evidence type="ECO:0000259" key="2">
    <source>
        <dbReference type="Pfam" id="PF22845"/>
    </source>
</evidence>
<evidence type="ECO:0000313" key="4">
    <source>
        <dbReference type="Proteomes" id="UP000031524"/>
    </source>
</evidence>